<dbReference type="AlphaFoldDB" id="A0A7C4H7U9"/>
<dbReference type="InterPro" id="IPR011059">
    <property type="entry name" value="Metal-dep_hydrolase_composite"/>
</dbReference>
<sequence length="107" mass="11756">MGRVIGKPLEIINTLCQYNPTNLDIGTDAIENGKPADIIILDFSKPPTGPIPITEDNIAREIMLMNYTVDTVVIGGELVVDQGLMLTIGDKHIRRARSVIESIDKRV</sequence>
<evidence type="ECO:0000313" key="1">
    <source>
        <dbReference type="EMBL" id="HGM07717.1"/>
    </source>
</evidence>
<organism evidence="1">
    <name type="scientific">Ignisphaera aggregans</name>
    <dbReference type="NCBI Taxonomy" id="334771"/>
    <lineage>
        <taxon>Archaea</taxon>
        <taxon>Thermoproteota</taxon>
        <taxon>Thermoprotei</taxon>
        <taxon>Desulfurococcales</taxon>
        <taxon>Desulfurococcaceae</taxon>
        <taxon>Ignisphaera</taxon>
    </lineage>
</organism>
<dbReference type="Gene3D" id="2.30.40.10">
    <property type="entry name" value="Urease, subunit C, domain 1"/>
    <property type="match status" value="1"/>
</dbReference>
<proteinExistence type="predicted"/>
<gene>
    <name evidence="1" type="ORF">ENU31_04845</name>
</gene>
<accession>A0A7C4H7U9</accession>
<evidence type="ECO:0008006" key="2">
    <source>
        <dbReference type="Google" id="ProtNLM"/>
    </source>
</evidence>
<dbReference type="SUPFAM" id="SSF51338">
    <property type="entry name" value="Composite domain of metallo-dependent hydrolases"/>
    <property type="match status" value="1"/>
</dbReference>
<protein>
    <recommendedName>
        <fullName evidence="2">Amidohydrolase-related domain-containing protein</fullName>
    </recommendedName>
</protein>
<name>A0A7C4H7U9_9CREN</name>
<reference evidence="1" key="1">
    <citation type="journal article" date="2020" name="mSystems">
        <title>Genome- and Community-Level Interaction Insights into Carbon Utilization and Element Cycling Functions of Hydrothermarchaeota in Hydrothermal Sediment.</title>
        <authorList>
            <person name="Zhou Z."/>
            <person name="Liu Y."/>
            <person name="Xu W."/>
            <person name="Pan J."/>
            <person name="Luo Z.H."/>
            <person name="Li M."/>
        </authorList>
    </citation>
    <scope>NUCLEOTIDE SEQUENCE [LARGE SCALE GENOMIC DNA]</scope>
    <source>
        <strain evidence="1">SpSt-658</strain>
    </source>
</reference>
<comment type="caution">
    <text evidence="1">The sequence shown here is derived from an EMBL/GenBank/DDBJ whole genome shotgun (WGS) entry which is preliminary data.</text>
</comment>
<dbReference type="EMBL" id="DTCA01000150">
    <property type="protein sequence ID" value="HGM07717.1"/>
    <property type="molecule type" value="Genomic_DNA"/>
</dbReference>
<dbReference type="GO" id="GO:0016810">
    <property type="term" value="F:hydrolase activity, acting on carbon-nitrogen (but not peptide) bonds"/>
    <property type="evidence" value="ECO:0007669"/>
    <property type="project" value="InterPro"/>
</dbReference>